<gene>
    <name evidence="1" type="ORF">K435DRAFT_573176</name>
</gene>
<feature type="non-terminal residue" evidence="1">
    <location>
        <position position="114"/>
    </location>
</feature>
<organism evidence="1 2">
    <name type="scientific">Dendrothele bispora (strain CBS 962.96)</name>
    <dbReference type="NCBI Taxonomy" id="1314807"/>
    <lineage>
        <taxon>Eukaryota</taxon>
        <taxon>Fungi</taxon>
        <taxon>Dikarya</taxon>
        <taxon>Basidiomycota</taxon>
        <taxon>Agaricomycotina</taxon>
        <taxon>Agaricomycetes</taxon>
        <taxon>Agaricomycetidae</taxon>
        <taxon>Agaricales</taxon>
        <taxon>Agaricales incertae sedis</taxon>
        <taxon>Dendrothele</taxon>
    </lineage>
</organism>
<name>A0A4S8LJ55_DENBC</name>
<accession>A0A4S8LJ55</accession>
<dbReference type="AlphaFoldDB" id="A0A4S8LJ55"/>
<dbReference type="Proteomes" id="UP000297245">
    <property type="component" value="Unassembled WGS sequence"/>
</dbReference>
<protein>
    <recommendedName>
        <fullName evidence="3">HAT C-terminal dimerisation domain-containing protein</fullName>
    </recommendedName>
</protein>
<dbReference type="OrthoDB" id="1715602at2759"/>
<feature type="non-terminal residue" evidence="1">
    <location>
        <position position="1"/>
    </location>
</feature>
<evidence type="ECO:0000313" key="2">
    <source>
        <dbReference type="Proteomes" id="UP000297245"/>
    </source>
</evidence>
<reference evidence="1 2" key="1">
    <citation type="journal article" date="2019" name="Nat. Ecol. Evol.">
        <title>Megaphylogeny resolves global patterns of mushroom evolution.</title>
        <authorList>
            <person name="Varga T."/>
            <person name="Krizsan K."/>
            <person name="Foldi C."/>
            <person name="Dima B."/>
            <person name="Sanchez-Garcia M."/>
            <person name="Sanchez-Ramirez S."/>
            <person name="Szollosi G.J."/>
            <person name="Szarkandi J.G."/>
            <person name="Papp V."/>
            <person name="Albert L."/>
            <person name="Andreopoulos W."/>
            <person name="Angelini C."/>
            <person name="Antonin V."/>
            <person name="Barry K.W."/>
            <person name="Bougher N.L."/>
            <person name="Buchanan P."/>
            <person name="Buyck B."/>
            <person name="Bense V."/>
            <person name="Catcheside P."/>
            <person name="Chovatia M."/>
            <person name="Cooper J."/>
            <person name="Damon W."/>
            <person name="Desjardin D."/>
            <person name="Finy P."/>
            <person name="Geml J."/>
            <person name="Haridas S."/>
            <person name="Hughes K."/>
            <person name="Justo A."/>
            <person name="Karasinski D."/>
            <person name="Kautmanova I."/>
            <person name="Kiss B."/>
            <person name="Kocsube S."/>
            <person name="Kotiranta H."/>
            <person name="LaButti K.M."/>
            <person name="Lechner B.E."/>
            <person name="Liimatainen K."/>
            <person name="Lipzen A."/>
            <person name="Lukacs Z."/>
            <person name="Mihaltcheva S."/>
            <person name="Morgado L.N."/>
            <person name="Niskanen T."/>
            <person name="Noordeloos M.E."/>
            <person name="Ohm R.A."/>
            <person name="Ortiz-Santana B."/>
            <person name="Ovrebo C."/>
            <person name="Racz N."/>
            <person name="Riley R."/>
            <person name="Savchenko A."/>
            <person name="Shiryaev A."/>
            <person name="Soop K."/>
            <person name="Spirin V."/>
            <person name="Szebenyi C."/>
            <person name="Tomsovsky M."/>
            <person name="Tulloss R.E."/>
            <person name="Uehling J."/>
            <person name="Grigoriev I.V."/>
            <person name="Vagvolgyi C."/>
            <person name="Papp T."/>
            <person name="Martin F.M."/>
            <person name="Miettinen O."/>
            <person name="Hibbett D.S."/>
            <person name="Nagy L.G."/>
        </authorList>
    </citation>
    <scope>NUCLEOTIDE SEQUENCE [LARGE SCALE GENOMIC DNA]</scope>
    <source>
        <strain evidence="1 2">CBS 962.96</strain>
    </source>
</reference>
<keyword evidence="2" id="KW-1185">Reference proteome</keyword>
<evidence type="ECO:0000313" key="1">
    <source>
        <dbReference type="EMBL" id="THU88873.1"/>
    </source>
</evidence>
<dbReference type="EMBL" id="ML179391">
    <property type="protein sequence ID" value="THU88873.1"/>
    <property type="molecule type" value="Genomic_DNA"/>
</dbReference>
<evidence type="ECO:0008006" key="3">
    <source>
        <dbReference type="Google" id="ProtNLM"/>
    </source>
</evidence>
<proteinExistence type="predicted"/>
<sequence>DPLEDWLLTGPVEMDGGVDDNPLKWWCLQRASPLRTYDGALCRMAIDLFTIPGMFIFSIDILYRELNFSRGGLMVTKHRHNLKDVSIRAAMKIGSWHDHGLLDRPQLIKSFNDL</sequence>